<organism evidence="1 2">
    <name type="scientific">Peptostreptococcus equinus</name>
    <dbReference type="NCBI Taxonomy" id="3003601"/>
    <lineage>
        <taxon>Bacteria</taxon>
        <taxon>Bacillati</taxon>
        <taxon>Bacillota</taxon>
        <taxon>Clostridia</taxon>
        <taxon>Peptostreptococcales</taxon>
        <taxon>Peptostreptococcaceae</taxon>
        <taxon>Peptostreptococcus</taxon>
    </lineage>
</organism>
<accession>A0ABY7JPA2</accession>
<sequence length="331" mass="40238">MKKLEENIEKLYKDLFLCESQSMQYLILIGSKVIELNQNNNIIVNIDRLYDEFVYFKYYHREKVNYGIKFFIPLMLVSRNFQAYEYTLIDYLDKYTRFFFIEDKKNTYFLDIMTLDILIRSLIIDRNFMKNSDKYEEFISKLLDKVKEYNPQGISKKDMIHFQLEKIKYIEDIHKIEWNEFYSRFKVLEIINRLKNTEERKVDKDVFKLREQTILFYYFINFIDNQNISKNENTNLCMENSSNTFTKDFIESMGKYIIKLRNKAVSKNKYERIGQKPNPRNFVSYRVGKEFTDPILNNSKIIEKEIENDECKMKLSTKTGIYEFILPIKTK</sequence>
<protein>
    <submittedName>
        <fullName evidence="1">Uncharacterized protein</fullName>
    </submittedName>
</protein>
<dbReference type="RefSeq" id="WP_269311870.1">
    <property type="nucleotide sequence ID" value="NZ_CP114052.1"/>
</dbReference>
<evidence type="ECO:0000313" key="1">
    <source>
        <dbReference type="EMBL" id="WAW15177.1"/>
    </source>
</evidence>
<proteinExistence type="predicted"/>
<evidence type="ECO:0000313" key="2">
    <source>
        <dbReference type="Proteomes" id="UP001164187"/>
    </source>
</evidence>
<keyword evidence="2" id="KW-1185">Reference proteome</keyword>
<dbReference type="EMBL" id="CP114052">
    <property type="protein sequence ID" value="WAW15177.1"/>
    <property type="molecule type" value="Genomic_DNA"/>
</dbReference>
<dbReference type="Proteomes" id="UP001164187">
    <property type="component" value="Chromosome"/>
</dbReference>
<gene>
    <name evidence="1" type="ORF">O0R46_01640</name>
</gene>
<reference evidence="1" key="1">
    <citation type="submission" date="2022-12" db="EMBL/GenBank/DDBJ databases">
        <title>Peptostreptococcus.</title>
        <authorList>
            <person name="Lee S.H."/>
        </authorList>
    </citation>
    <scope>NUCLEOTIDE SEQUENCE</scope>
    <source>
        <strain evidence="1">CBA3647</strain>
    </source>
</reference>
<name>A0ABY7JPA2_9FIRM</name>